<protein>
    <submittedName>
        <fullName evidence="1">Uncharacterized protein</fullName>
    </submittedName>
</protein>
<dbReference type="AlphaFoldDB" id="A0AAN6ESH0"/>
<evidence type="ECO:0000313" key="2">
    <source>
        <dbReference type="Proteomes" id="UP001161757"/>
    </source>
</evidence>
<gene>
    <name evidence="1" type="ORF">HRR80_005244</name>
</gene>
<proteinExistence type="predicted"/>
<dbReference type="Proteomes" id="UP001161757">
    <property type="component" value="Unassembled WGS sequence"/>
</dbReference>
<accession>A0AAN6ESH0</accession>
<evidence type="ECO:0000313" key="1">
    <source>
        <dbReference type="EMBL" id="KAJ8990458.1"/>
    </source>
</evidence>
<name>A0AAN6ESH0_EXODE</name>
<comment type="caution">
    <text evidence="1">The sequence shown here is derived from an EMBL/GenBank/DDBJ whole genome shotgun (WGS) entry which is preliminary data.</text>
</comment>
<sequence length="100" mass="11317">MIYNHRRRLTDMLSKQDVRQDWWLSNNDVQHYSNVGLIAPVTVTYTGPSWRLSASNLRRLARQETSSPAQLSAWHSGACPRPSNSTDIAAVIIIIIINTL</sequence>
<dbReference type="EMBL" id="JAJGCB010000010">
    <property type="protein sequence ID" value="KAJ8990458.1"/>
    <property type="molecule type" value="Genomic_DNA"/>
</dbReference>
<reference evidence="1" key="1">
    <citation type="submission" date="2023-01" db="EMBL/GenBank/DDBJ databases">
        <title>Exophiala dermititidis isolated from Cystic Fibrosis Patient.</title>
        <authorList>
            <person name="Kurbessoian T."/>
            <person name="Crocker A."/>
            <person name="Murante D."/>
            <person name="Hogan D.A."/>
            <person name="Stajich J.E."/>
        </authorList>
    </citation>
    <scope>NUCLEOTIDE SEQUENCE</scope>
    <source>
        <strain evidence="1">Ex8</strain>
    </source>
</reference>
<organism evidence="1 2">
    <name type="scientific">Exophiala dermatitidis</name>
    <name type="common">Black yeast-like fungus</name>
    <name type="synonym">Wangiella dermatitidis</name>
    <dbReference type="NCBI Taxonomy" id="5970"/>
    <lineage>
        <taxon>Eukaryota</taxon>
        <taxon>Fungi</taxon>
        <taxon>Dikarya</taxon>
        <taxon>Ascomycota</taxon>
        <taxon>Pezizomycotina</taxon>
        <taxon>Eurotiomycetes</taxon>
        <taxon>Chaetothyriomycetidae</taxon>
        <taxon>Chaetothyriales</taxon>
        <taxon>Herpotrichiellaceae</taxon>
        <taxon>Exophiala</taxon>
    </lineage>
</organism>